<protein>
    <submittedName>
        <fullName evidence="2">Uncharacterized protein</fullName>
    </submittedName>
</protein>
<reference evidence="2" key="1">
    <citation type="journal article" date="2023" name="Mol. Phylogenet. Evol.">
        <title>Genome-scale phylogeny and comparative genomics of the fungal order Sordariales.</title>
        <authorList>
            <person name="Hensen N."/>
            <person name="Bonometti L."/>
            <person name="Westerberg I."/>
            <person name="Brannstrom I.O."/>
            <person name="Guillou S."/>
            <person name="Cros-Aarteil S."/>
            <person name="Calhoun S."/>
            <person name="Haridas S."/>
            <person name="Kuo A."/>
            <person name="Mondo S."/>
            <person name="Pangilinan J."/>
            <person name="Riley R."/>
            <person name="LaButti K."/>
            <person name="Andreopoulos B."/>
            <person name="Lipzen A."/>
            <person name="Chen C."/>
            <person name="Yan M."/>
            <person name="Daum C."/>
            <person name="Ng V."/>
            <person name="Clum A."/>
            <person name="Steindorff A."/>
            <person name="Ohm R.A."/>
            <person name="Martin F."/>
            <person name="Silar P."/>
            <person name="Natvig D.O."/>
            <person name="Lalanne C."/>
            <person name="Gautier V."/>
            <person name="Ament-Velasquez S.L."/>
            <person name="Kruys A."/>
            <person name="Hutchinson M.I."/>
            <person name="Powell A.J."/>
            <person name="Barry K."/>
            <person name="Miller A.N."/>
            <person name="Grigoriev I.V."/>
            <person name="Debuchy R."/>
            <person name="Gladieux P."/>
            <person name="Hiltunen Thoren M."/>
            <person name="Johannesson H."/>
        </authorList>
    </citation>
    <scope>NUCLEOTIDE SEQUENCE</scope>
    <source>
        <strain evidence="2">CBS 626.80</strain>
    </source>
</reference>
<name>A0AAN6NUC8_9PEZI</name>
<comment type="caution">
    <text evidence="2">The sequence shown here is derived from an EMBL/GenBank/DDBJ whole genome shotgun (WGS) entry which is preliminary data.</text>
</comment>
<dbReference type="AlphaFoldDB" id="A0AAN6NUC8"/>
<feature type="compositionally biased region" description="Basic and acidic residues" evidence="1">
    <location>
        <begin position="175"/>
        <end position="187"/>
    </location>
</feature>
<organism evidence="2 3">
    <name type="scientific">Pseudoneurospora amorphoporcata</name>
    <dbReference type="NCBI Taxonomy" id="241081"/>
    <lineage>
        <taxon>Eukaryota</taxon>
        <taxon>Fungi</taxon>
        <taxon>Dikarya</taxon>
        <taxon>Ascomycota</taxon>
        <taxon>Pezizomycotina</taxon>
        <taxon>Sordariomycetes</taxon>
        <taxon>Sordariomycetidae</taxon>
        <taxon>Sordariales</taxon>
        <taxon>Sordariaceae</taxon>
        <taxon>Pseudoneurospora</taxon>
    </lineage>
</organism>
<keyword evidence="3" id="KW-1185">Reference proteome</keyword>
<feature type="region of interest" description="Disordered" evidence="1">
    <location>
        <begin position="151"/>
        <end position="211"/>
    </location>
</feature>
<sequence>MAFQYPPSSFDEAYSNKTSSNQYNKPSSTETLIQNLQPVRSGGNQQLFGTALYSDPQNQSLSPVRSQSLPQENCLDIDLFRTHVEELPRTSLASESYPAAGPPLSETEESRIMSALALPYDSSYSMGSRSSFSWPVLDSGSGLISPELGSYGSDSSFTGSRSGTASPPRTSLSAEQRELKRQRDQARRHSKMHVRGRRAGSSSSSGVYSPPPSLAVLSSGAPSIPVYTSAGPVSLLTEPHATHYHAQFSPPLSDHHHNHHSQSNMYHNPYLTPTYINDYGYPASATSSLPSHYGRPMSDPSLMYPVLPPTMGGSPQDTAGQVRVVQPRPKPQCWEHGCNGRQFSTFSNLLRHQREKSGQATKATCPNCHAEFTRTTARNGHLLHDKCKQKRIGS</sequence>
<dbReference type="EMBL" id="MU859132">
    <property type="protein sequence ID" value="KAK3952050.1"/>
    <property type="molecule type" value="Genomic_DNA"/>
</dbReference>
<feature type="region of interest" description="Disordered" evidence="1">
    <location>
        <begin position="1"/>
        <end position="27"/>
    </location>
</feature>
<evidence type="ECO:0000256" key="1">
    <source>
        <dbReference type="SAM" id="MobiDB-lite"/>
    </source>
</evidence>
<feature type="compositionally biased region" description="Basic residues" evidence="1">
    <location>
        <begin position="188"/>
        <end position="198"/>
    </location>
</feature>
<dbReference type="Proteomes" id="UP001303222">
    <property type="component" value="Unassembled WGS sequence"/>
</dbReference>
<gene>
    <name evidence="2" type="ORF">QBC32DRAFT_150828</name>
</gene>
<evidence type="ECO:0000313" key="2">
    <source>
        <dbReference type="EMBL" id="KAK3952050.1"/>
    </source>
</evidence>
<evidence type="ECO:0000313" key="3">
    <source>
        <dbReference type="Proteomes" id="UP001303222"/>
    </source>
</evidence>
<accession>A0AAN6NUC8</accession>
<feature type="compositionally biased region" description="Polar residues" evidence="1">
    <location>
        <begin position="152"/>
        <end position="174"/>
    </location>
</feature>
<feature type="compositionally biased region" description="Low complexity" evidence="1">
    <location>
        <begin position="199"/>
        <end position="208"/>
    </location>
</feature>
<feature type="compositionally biased region" description="Polar residues" evidence="1">
    <location>
        <begin position="15"/>
        <end position="27"/>
    </location>
</feature>
<proteinExistence type="predicted"/>
<reference evidence="2" key="2">
    <citation type="submission" date="2023-06" db="EMBL/GenBank/DDBJ databases">
        <authorList>
            <consortium name="Lawrence Berkeley National Laboratory"/>
            <person name="Mondo S.J."/>
            <person name="Hensen N."/>
            <person name="Bonometti L."/>
            <person name="Westerberg I."/>
            <person name="Brannstrom I.O."/>
            <person name="Guillou S."/>
            <person name="Cros-Aarteil S."/>
            <person name="Calhoun S."/>
            <person name="Haridas S."/>
            <person name="Kuo A."/>
            <person name="Pangilinan J."/>
            <person name="Riley R."/>
            <person name="Labutti K."/>
            <person name="Andreopoulos B."/>
            <person name="Lipzen A."/>
            <person name="Chen C."/>
            <person name="Yanf M."/>
            <person name="Daum C."/>
            <person name="Ng V."/>
            <person name="Clum A."/>
            <person name="Steindorff A."/>
            <person name="Ohm R."/>
            <person name="Martin F."/>
            <person name="Silar P."/>
            <person name="Natvig D."/>
            <person name="Lalanne C."/>
            <person name="Gautier V."/>
            <person name="Ament-Velasquez S.L."/>
            <person name="Kruys A."/>
            <person name="Hutchinson M.I."/>
            <person name="Powell A.J."/>
            <person name="Barry K."/>
            <person name="Miller A.N."/>
            <person name="Grigoriev I.V."/>
            <person name="Debuchy R."/>
            <person name="Gladieux P."/>
            <person name="Thoren M.H."/>
            <person name="Johannesson H."/>
        </authorList>
    </citation>
    <scope>NUCLEOTIDE SEQUENCE</scope>
    <source>
        <strain evidence="2">CBS 626.80</strain>
    </source>
</reference>